<comment type="caution">
    <text evidence="7">The sequence shown here is derived from an EMBL/GenBank/DDBJ whole genome shotgun (WGS) entry which is preliminary data.</text>
</comment>
<evidence type="ECO:0000313" key="8">
    <source>
        <dbReference type="Proteomes" id="UP000649617"/>
    </source>
</evidence>
<reference evidence="7" key="1">
    <citation type="submission" date="2021-02" db="EMBL/GenBank/DDBJ databases">
        <authorList>
            <person name="Dougan E. K."/>
            <person name="Rhodes N."/>
            <person name="Thang M."/>
            <person name="Chan C."/>
        </authorList>
    </citation>
    <scope>NUCLEOTIDE SEQUENCE</scope>
</reference>
<gene>
    <name evidence="7" type="primary">UREG</name>
    <name evidence="7" type="ORF">SPIL2461_LOCUS9133</name>
</gene>
<dbReference type="OrthoDB" id="10063137at2759"/>
<dbReference type="Gene3D" id="3.40.50.300">
    <property type="entry name" value="P-loop containing nucleotide triphosphate hydrolases"/>
    <property type="match status" value="1"/>
</dbReference>
<dbReference type="PANTHER" id="PTHR31715">
    <property type="entry name" value="UREASE ACCESSORY PROTEIN G"/>
    <property type="match status" value="1"/>
</dbReference>
<keyword evidence="5" id="KW-0143">Chaperone</keyword>
<sequence length="221" mass="24346">EREHPLWARRDWQERAFTIGIGGPVGSGKTALTMKLCLALRDKYSVAVVTNDIFTREDAEFLTRNGALPPERIRAVETGGCPHAAIREDVSSNLAACEALTEQHADVLLLCESGGDNLAANFSRELADYTRPALEKDFGSLQGLEKRAVMRSYRGQPCGQPCGVLAIYRRAGHVFHAVNEGLERSHSEESHLLPKLQEIPARLLKRGLHSKCWAIYAVSVG</sequence>
<dbReference type="GO" id="GO:0003924">
    <property type="term" value="F:GTPase activity"/>
    <property type="evidence" value="ECO:0007669"/>
    <property type="project" value="InterPro"/>
</dbReference>
<proteinExistence type="inferred from homology"/>
<comment type="similarity">
    <text evidence="1">Belongs to the SIMIBI class G3E GTPase family. UreG subfamily.</text>
</comment>
<dbReference type="GO" id="GO:0005525">
    <property type="term" value="F:GTP binding"/>
    <property type="evidence" value="ECO:0007669"/>
    <property type="project" value="UniProtKB-KW"/>
</dbReference>
<accession>A0A812Q3U4</accession>
<dbReference type="GO" id="GO:0016151">
    <property type="term" value="F:nickel cation binding"/>
    <property type="evidence" value="ECO:0007669"/>
    <property type="project" value="InterPro"/>
</dbReference>
<keyword evidence="8" id="KW-1185">Reference proteome</keyword>
<evidence type="ECO:0000313" key="7">
    <source>
        <dbReference type="EMBL" id="CAE7375975.1"/>
    </source>
</evidence>
<keyword evidence="2" id="KW-0547">Nucleotide-binding</keyword>
<evidence type="ECO:0000256" key="2">
    <source>
        <dbReference type="ARBA" id="ARBA00022741"/>
    </source>
</evidence>
<evidence type="ECO:0000256" key="1">
    <source>
        <dbReference type="ARBA" id="ARBA00005732"/>
    </source>
</evidence>
<organism evidence="7 8">
    <name type="scientific">Symbiodinium pilosum</name>
    <name type="common">Dinoflagellate</name>
    <dbReference type="NCBI Taxonomy" id="2952"/>
    <lineage>
        <taxon>Eukaryota</taxon>
        <taxon>Sar</taxon>
        <taxon>Alveolata</taxon>
        <taxon>Dinophyceae</taxon>
        <taxon>Suessiales</taxon>
        <taxon>Symbiodiniaceae</taxon>
        <taxon>Symbiodinium</taxon>
    </lineage>
</organism>
<evidence type="ECO:0000256" key="4">
    <source>
        <dbReference type="ARBA" id="ARBA00023134"/>
    </source>
</evidence>
<keyword evidence="4" id="KW-0342">GTP-binding</keyword>
<dbReference type="InterPro" id="IPR003495">
    <property type="entry name" value="CobW/HypB/UreG_nucleotide-bd"/>
</dbReference>
<evidence type="ECO:0000256" key="3">
    <source>
        <dbReference type="ARBA" id="ARBA00022988"/>
    </source>
</evidence>
<dbReference type="InterPro" id="IPR027417">
    <property type="entry name" value="P-loop_NTPase"/>
</dbReference>
<evidence type="ECO:0000259" key="6">
    <source>
        <dbReference type="Pfam" id="PF02492"/>
    </source>
</evidence>
<dbReference type="SUPFAM" id="SSF52540">
    <property type="entry name" value="P-loop containing nucleoside triphosphate hydrolases"/>
    <property type="match status" value="1"/>
</dbReference>
<feature type="non-terminal residue" evidence="7">
    <location>
        <position position="1"/>
    </location>
</feature>
<dbReference type="InterPro" id="IPR004400">
    <property type="entry name" value="UreG"/>
</dbReference>
<dbReference type="AlphaFoldDB" id="A0A812Q3U4"/>
<protein>
    <submittedName>
        <fullName evidence="7">UREG protein</fullName>
    </submittedName>
</protein>
<keyword evidence="3" id="KW-0996">Nickel insertion</keyword>
<dbReference type="EMBL" id="CAJNIZ010015647">
    <property type="protein sequence ID" value="CAE7375975.1"/>
    <property type="molecule type" value="Genomic_DNA"/>
</dbReference>
<dbReference type="GO" id="GO:0043419">
    <property type="term" value="P:urea catabolic process"/>
    <property type="evidence" value="ECO:0007669"/>
    <property type="project" value="InterPro"/>
</dbReference>
<feature type="domain" description="CobW/HypB/UreG nucleotide-binding" evidence="6">
    <location>
        <begin position="18"/>
        <end position="127"/>
    </location>
</feature>
<dbReference type="PANTHER" id="PTHR31715:SF0">
    <property type="entry name" value="UREASE ACCESSORY PROTEIN G"/>
    <property type="match status" value="1"/>
</dbReference>
<evidence type="ECO:0000256" key="5">
    <source>
        <dbReference type="ARBA" id="ARBA00023186"/>
    </source>
</evidence>
<name>A0A812Q3U4_SYMPI</name>
<dbReference type="Pfam" id="PF02492">
    <property type="entry name" value="cobW"/>
    <property type="match status" value="1"/>
</dbReference>
<dbReference type="Proteomes" id="UP000649617">
    <property type="component" value="Unassembled WGS sequence"/>
</dbReference>